<proteinExistence type="predicted"/>
<organism evidence="2 3">
    <name type="scientific">Laccaria amethystina LaAM-08-1</name>
    <dbReference type="NCBI Taxonomy" id="1095629"/>
    <lineage>
        <taxon>Eukaryota</taxon>
        <taxon>Fungi</taxon>
        <taxon>Dikarya</taxon>
        <taxon>Basidiomycota</taxon>
        <taxon>Agaricomycotina</taxon>
        <taxon>Agaricomycetes</taxon>
        <taxon>Agaricomycetidae</taxon>
        <taxon>Agaricales</taxon>
        <taxon>Agaricineae</taxon>
        <taxon>Hydnangiaceae</taxon>
        <taxon>Laccaria</taxon>
    </lineage>
</organism>
<dbReference type="HOGENOM" id="CLU_1165990_0_0_1"/>
<dbReference type="EMBL" id="KN838602">
    <property type="protein sequence ID" value="KIK01726.1"/>
    <property type="molecule type" value="Genomic_DNA"/>
</dbReference>
<reference evidence="2 3" key="1">
    <citation type="submission" date="2014-04" db="EMBL/GenBank/DDBJ databases">
        <authorList>
            <consortium name="DOE Joint Genome Institute"/>
            <person name="Kuo A."/>
            <person name="Kohler A."/>
            <person name="Nagy L.G."/>
            <person name="Floudas D."/>
            <person name="Copeland A."/>
            <person name="Barry K.W."/>
            <person name="Cichocki N."/>
            <person name="Veneault-Fourrey C."/>
            <person name="LaButti K."/>
            <person name="Lindquist E.A."/>
            <person name="Lipzen A."/>
            <person name="Lundell T."/>
            <person name="Morin E."/>
            <person name="Murat C."/>
            <person name="Sun H."/>
            <person name="Tunlid A."/>
            <person name="Henrissat B."/>
            <person name="Grigoriev I.V."/>
            <person name="Hibbett D.S."/>
            <person name="Martin F."/>
            <person name="Nordberg H.P."/>
            <person name="Cantor M.N."/>
            <person name="Hua S.X."/>
        </authorList>
    </citation>
    <scope>NUCLEOTIDE SEQUENCE [LARGE SCALE GENOMIC DNA]</scope>
    <source>
        <strain evidence="2 3">LaAM-08-1</strain>
    </source>
</reference>
<reference evidence="3" key="2">
    <citation type="submission" date="2015-01" db="EMBL/GenBank/DDBJ databases">
        <title>Evolutionary Origins and Diversification of the Mycorrhizal Mutualists.</title>
        <authorList>
            <consortium name="DOE Joint Genome Institute"/>
            <consortium name="Mycorrhizal Genomics Consortium"/>
            <person name="Kohler A."/>
            <person name="Kuo A."/>
            <person name="Nagy L.G."/>
            <person name="Floudas D."/>
            <person name="Copeland A."/>
            <person name="Barry K.W."/>
            <person name="Cichocki N."/>
            <person name="Veneault-Fourrey C."/>
            <person name="LaButti K."/>
            <person name="Lindquist E.A."/>
            <person name="Lipzen A."/>
            <person name="Lundell T."/>
            <person name="Morin E."/>
            <person name="Murat C."/>
            <person name="Riley R."/>
            <person name="Ohm R."/>
            <person name="Sun H."/>
            <person name="Tunlid A."/>
            <person name="Henrissat B."/>
            <person name="Grigoriev I.V."/>
            <person name="Hibbett D.S."/>
            <person name="Martin F."/>
        </authorList>
    </citation>
    <scope>NUCLEOTIDE SEQUENCE [LARGE SCALE GENOMIC DNA]</scope>
    <source>
        <strain evidence="3">LaAM-08-1</strain>
    </source>
</reference>
<name>A0A0C9X9P7_9AGAR</name>
<gene>
    <name evidence="2" type="ORF">K443DRAFT_132169</name>
</gene>
<keyword evidence="1" id="KW-0812">Transmembrane</keyword>
<sequence length="238" mass="27893">MESVKLYFRLIYERRNLVKIPAISIASLSLFLHSSLACFLYIISFRETARYRLSYHSWVMPSVGSWRRAELYIDHLNAIEVTDSLAEHCDHFLRFKEWDWDGVGDSQALGCCIKFDRLRRAYQGFEWANALSPKPDVGVWWEIELMAMPWVCIYLTYYASLFLILNGDESLTPESGRLLLVFGTSHAAYIMLTTKRDVEAIQKSWKRRIDGWVFERQYAIPTLKFFSESDRGLTIEVM</sequence>
<protein>
    <recommendedName>
        <fullName evidence="4">Transmembrane protein</fullName>
    </recommendedName>
</protein>
<evidence type="ECO:0000256" key="1">
    <source>
        <dbReference type="SAM" id="Phobius"/>
    </source>
</evidence>
<feature type="transmembrane region" description="Helical" evidence="1">
    <location>
        <begin position="20"/>
        <end position="43"/>
    </location>
</feature>
<accession>A0A0C9X9P7</accession>
<keyword evidence="1" id="KW-0472">Membrane</keyword>
<keyword evidence="1" id="KW-1133">Transmembrane helix</keyword>
<keyword evidence="3" id="KW-1185">Reference proteome</keyword>
<dbReference type="AlphaFoldDB" id="A0A0C9X9P7"/>
<evidence type="ECO:0000313" key="3">
    <source>
        <dbReference type="Proteomes" id="UP000054477"/>
    </source>
</evidence>
<evidence type="ECO:0008006" key="4">
    <source>
        <dbReference type="Google" id="ProtNLM"/>
    </source>
</evidence>
<dbReference type="Proteomes" id="UP000054477">
    <property type="component" value="Unassembled WGS sequence"/>
</dbReference>
<evidence type="ECO:0000313" key="2">
    <source>
        <dbReference type="EMBL" id="KIK01726.1"/>
    </source>
</evidence>